<keyword evidence="2" id="KW-0012">Acyltransferase</keyword>
<keyword evidence="2" id="KW-0808">Transferase</keyword>
<dbReference type="EMBL" id="JADBEF010000001">
    <property type="protein sequence ID" value="MBE1560549.1"/>
    <property type="molecule type" value="Genomic_DNA"/>
</dbReference>
<organism evidence="2 3">
    <name type="scientific">Nonomuraea africana</name>
    <dbReference type="NCBI Taxonomy" id="46171"/>
    <lineage>
        <taxon>Bacteria</taxon>
        <taxon>Bacillati</taxon>
        <taxon>Actinomycetota</taxon>
        <taxon>Actinomycetes</taxon>
        <taxon>Streptosporangiales</taxon>
        <taxon>Streptosporangiaceae</taxon>
        <taxon>Nonomuraea</taxon>
    </lineage>
</organism>
<protein>
    <submittedName>
        <fullName evidence="2">Phosphinothricin acetyltransferase</fullName>
        <ecNumber evidence="2">2.3.1.183</ecNumber>
    </submittedName>
</protein>
<feature type="domain" description="N-acetyltransferase" evidence="1">
    <location>
        <begin position="1"/>
        <end position="164"/>
    </location>
</feature>
<dbReference type="PROSITE" id="PS51186">
    <property type="entry name" value="GNAT"/>
    <property type="match status" value="1"/>
</dbReference>
<dbReference type="EC" id="2.3.1.183" evidence="2"/>
<dbReference type="CDD" id="cd04301">
    <property type="entry name" value="NAT_SF"/>
    <property type="match status" value="1"/>
</dbReference>
<keyword evidence="3" id="KW-1185">Reference proteome</keyword>
<evidence type="ECO:0000313" key="3">
    <source>
        <dbReference type="Proteomes" id="UP000661607"/>
    </source>
</evidence>
<dbReference type="InterPro" id="IPR000182">
    <property type="entry name" value="GNAT_dom"/>
</dbReference>
<sequence length="165" mass="17728">MMIRSATAADLAAVAAIYAHYVATSVATFDEVAPEAAFWSGRLRELDERGLPFLVAEEEGEVAGYALASQWRPKPAYRHTVEDSIYLAPGRTGRGLGRALLGELLPRCAKGGIRQVVAVIADTGEPGSAALHRAFGFEAAGRLKGVGFKLGRWVDTELMQLDLTR</sequence>
<dbReference type="RefSeq" id="WP_192775616.1">
    <property type="nucleotide sequence ID" value="NZ_BAAASY010000007.1"/>
</dbReference>
<dbReference type="InterPro" id="IPR016181">
    <property type="entry name" value="Acyl_CoA_acyltransferase"/>
</dbReference>
<name>A0ABR9KEZ1_9ACTN</name>
<comment type="caution">
    <text evidence="2">The sequence shown here is derived from an EMBL/GenBank/DDBJ whole genome shotgun (WGS) entry which is preliminary data.</text>
</comment>
<reference evidence="2 3" key="1">
    <citation type="submission" date="2020-10" db="EMBL/GenBank/DDBJ databases">
        <title>Sequencing the genomes of 1000 actinobacteria strains.</title>
        <authorList>
            <person name="Klenk H.-P."/>
        </authorList>
    </citation>
    <scope>NUCLEOTIDE SEQUENCE [LARGE SCALE GENOMIC DNA]</scope>
    <source>
        <strain evidence="2 3">DSM 43748</strain>
    </source>
</reference>
<gene>
    <name evidence="2" type="ORF">H4W81_003328</name>
</gene>
<dbReference type="PANTHER" id="PTHR43072">
    <property type="entry name" value="N-ACETYLTRANSFERASE"/>
    <property type="match status" value="1"/>
</dbReference>
<dbReference type="GO" id="GO:0102971">
    <property type="term" value="F:phosphinothricin N-acetyltransferase activity"/>
    <property type="evidence" value="ECO:0007669"/>
    <property type="project" value="UniProtKB-EC"/>
</dbReference>
<accession>A0ABR9KEZ1</accession>
<evidence type="ECO:0000259" key="1">
    <source>
        <dbReference type="PROSITE" id="PS51186"/>
    </source>
</evidence>
<proteinExistence type="predicted"/>
<evidence type="ECO:0000313" key="2">
    <source>
        <dbReference type="EMBL" id="MBE1560549.1"/>
    </source>
</evidence>
<dbReference type="PANTHER" id="PTHR43072:SF8">
    <property type="entry name" value="ACYLTRANSFERASE FABY-RELATED"/>
    <property type="match status" value="1"/>
</dbReference>
<dbReference type="Proteomes" id="UP000661607">
    <property type="component" value="Unassembled WGS sequence"/>
</dbReference>
<dbReference type="Pfam" id="PF00583">
    <property type="entry name" value="Acetyltransf_1"/>
    <property type="match status" value="1"/>
</dbReference>
<dbReference type="SUPFAM" id="SSF55729">
    <property type="entry name" value="Acyl-CoA N-acyltransferases (Nat)"/>
    <property type="match status" value="1"/>
</dbReference>
<dbReference type="Gene3D" id="3.40.630.30">
    <property type="match status" value="1"/>
</dbReference>